<feature type="transmembrane region" description="Helical" evidence="7">
    <location>
        <begin position="100"/>
        <end position="119"/>
    </location>
</feature>
<protein>
    <submittedName>
        <fullName evidence="8">Metal-nicotianamine transporter YSL9 isoform X2</fullName>
    </submittedName>
</protein>
<dbReference type="InterPro" id="IPR045035">
    <property type="entry name" value="YSL-like"/>
</dbReference>
<dbReference type="AlphaFoldDB" id="A0A3L6RFC1"/>
<keyword evidence="4 7" id="KW-0812">Transmembrane</keyword>
<sequence length="182" mass="20481">MPESSTTSLQDYKAFLCIALILGYSLYNFVKIVSFTVKSVLDRSSLKTAKKEDISIFDEIHRNEIPTRDGIPTWLAYSKYLALSMVDVYAIPLMFHEMKWYYVIIPYLLASALGFCNAYDAGLSDIDMAYNYIKIALFILAAWTGKDSGVVAGLVSCALVKTLVSIFADLMQDYKTGHHLDR</sequence>
<dbReference type="OrthoDB" id="1929674at2759"/>
<dbReference type="STRING" id="4540.A0A3L6RFC1"/>
<accession>A0A3L6RFC1</accession>
<name>A0A3L6RFC1_PANMI</name>
<dbReference type="PANTHER" id="PTHR31645:SF4">
    <property type="entry name" value="METAL-NICOTIANAMINE TRANSPORTER YSL3"/>
    <property type="match status" value="1"/>
</dbReference>
<dbReference type="GO" id="GO:0035673">
    <property type="term" value="F:oligopeptide transmembrane transporter activity"/>
    <property type="evidence" value="ECO:0007669"/>
    <property type="project" value="InterPro"/>
</dbReference>
<reference evidence="9" key="1">
    <citation type="journal article" date="2019" name="Nat. Commun.">
        <title>The genome of broomcorn millet.</title>
        <authorList>
            <person name="Zou C."/>
            <person name="Miki D."/>
            <person name="Li D."/>
            <person name="Tang Q."/>
            <person name="Xiao L."/>
            <person name="Rajput S."/>
            <person name="Deng P."/>
            <person name="Jia W."/>
            <person name="Huang R."/>
            <person name="Zhang M."/>
            <person name="Sun Y."/>
            <person name="Hu J."/>
            <person name="Fu X."/>
            <person name="Schnable P.S."/>
            <person name="Li F."/>
            <person name="Zhang H."/>
            <person name="Feng B."/>
            <person name="Zhu X."/>
            <person name="Liu R."/>
            <person name="Schnable J.C."/>
            <person name="Zhu J.-K."/>
            <person name="Zhang H."/>
        </authorList>
    </citation>
    <scope>NUCLEOTIDE SEQUENCE [LARGE SCALE GENOMIC DNA]</scope>
</reference>
<evidence type="ECO:0000256" key="5">
    <source>
        <dbReference type="ARBA" id="ARBA00022989"/>
    </source>
</evidence>
<dbReference type="Pfam" id="PF03169">
    <property type="entry name" value="OPT"/>
    <property type="match status" value="1"/>
</dbReference>
<comment type="caution">
    <text evidence="8">The sequence shown here is derived from an EMBL/GenBank/DDBJ whole genome shotgun (WGS) entry which is preliminary data.</text>
</comment>
<dbReference type="Proteomes" id="UP000275267">
    <property type="component" value="Unassembled WGS sequence"/>
</dbReference>
<comment type="subcellular location">
    <subcellularLocation>
        <location evidence="1">Membrane</location>
        <topology evidence="1">Multi-pass membrane protein</topology>
    </subcellularLocation>
</comment>
<dbReference type="GO" id="GO:0048316">
    <property type="term" value="P:seed development"/>
    <property type="evidence" value="ECO:0007669"/>
    <property type="project" value="TreeGrafter"/>
</dbReference>
<evidence type="ECO:0000313" key="8">
    <source>
        <dbReference type="EMBL" id="RLN01216.1"/>
    </source>
</evidence>
<evidence type="ECO:0000256" key="1">
    <source>
        <dbReference type="ARBA" id="ARBA00004141"/>
    </source>
</evidence>
<dbReference type="EMBL" id="PQIB02000009">
    <property type="protein sequence ID" value="RLN01216.1"/>
    <property type="molecule type" value="Genomic_DNA"/>
</dbReference>
<dbReference type="PANTHER" id="PTHR31645">
    <property type="entry name" value="OLIGOPEPTIDE TRANSPORTER YGL114W-RELATED"/>
    <property type="match status" value="1"/>
</dbReference>
<evidence type="ECO:0000256" key="7">
    <source>
        <dbReference type="SAM" id="Phobius"/>
    </source>
</evidence>
<keyword evidence="9" id="KW-1185">Reference proteome</keyword>
<dbReference type="GO" id="GO:0010039">
    <property type="term" value="P:response to iron ion"/>
    <property type="evidence" value="ECO:0007669"/>
    <property type="project" value="TreeGrafter"/>
</dbReference>
<evidence type="ECO:0000256" key="6">
    <source>
        <dbReference type="ARBA" id="ARBA00023136"/>
    </source>
</evidence>
<keyword evidence="6 7" id="KW-0472">Membrane</keyword>
<dbReference type="GO" id="GO:0005886">
    <property type="term" value="C:plasma membrane"/>
    <property type="evidence" value="ECO:0007669"/>
    <property type="project" value="TreeGrafter"/>
</dbReference>
<feature type="transmembrane region" description="Helical" evidence="7">
    <location>
        <begin position="150"/>
        <end position="170"/>
    </location>
</feature>
<keyword evidence="3" id="KW-0813">Transport</keyword>
<evidence type="ECO:0000256" key="3">
    <source>
        <dbReference type="ARBA" id="ARBA00022448"/>
    </source>
</evidence>
<evidence type="ECO:0000313" key="9">
    <source>
        <dbReference type="Proteomes" id="UP000275267"/>
    </source>
</evidence>
<feature type="transmembrane region" description="Helical" evidence="7">
    <location>
        <begin position="12"/>
        <end position="30"/>
    </location>
</feature>
<proteinExistence type="inferred from homology"/>
<evidence type="ECO:0000256" key="2">
    <source>
        <dbReference type="ARBA" id="ARBA00010276"/>
    </source>
</evidence>
<evidence type="ECO:0000256" key="4">
    <source>
        <dbReference type="ARBA" id="ARBA00022692"/>
    </source>
</evidence>
<dbReference type="GO" id="GO:0051980">
    <property type="term" value="F:iron-nicotianamine transmembrane transporter activity"/>
    <property type="evidence" value="ECO:0007669"/>
    <property type="project" value="TreeGrafter"/>
</dbReference>
<organism evidence="8 9">
    <name type="scientific">Panicum miliaceum</name>
    <name type="common">Proso millet</name>
    <name type="synonym">Broomcorn millet</name>
    <dbReference type="NCBI Taxonomy" id="4540"/>
    <lineage>
        <taxon>Eukaryota</taxon>
        <taxon>Viridiplantae</taxon>
        <taxon>Streptophyta</taxon>
        <taxon>Embryophyta</taxon>
        <taxon>Tracheophyta</taxon>
        <taxon>Spermatophyta</taxon>
        <taxon>Magnoliopsida</taxon>
        <taxon>Liliopsida</taxon>
        <taxon>Poales</taxon>
        <taxon>Poaceae</taxon>
        <taxon>PACMAD clade</taxon>
        <taxon>Panicoideae</taxon>
        <taxon>Panicodae</taxon>
        <taxon>Paniceae</taxon>
        <taxon>Panicinae</taxon>
        <taxon>Panicum</taxon>
        <taxon>Panicum sect. Panicum</taxon>
    </lineage>
</organism>
<dbReference type="InterPro" id="IPR004813">
    <property type="entry name" value="OPT"/>
</dbReference>
<gene>
    <name evidence="8" type="ORF">C2845_PM06G31610</name>
</gene>
<comment type="similarity">
    <text evidence="2">Belongs to the YSL (TC 2.A.67.2) family.</text>
</comment>
<keyword evidence="5 7" id="KW-1133">Transmembrane helix</keyword>